<dbReference type="CDD" id="cd00090">
    <property type="entry name" value="HTH_ARSR"/>
    <property type="match status" value="1"/>
</dbReference>
<reference evidence="5 6" key="1">
    <citation type="submission" date="2018-03" db="EMBL/GenBank/DDBJ databases">
        <title>Genomic Encyclopedia of Archaeal and Bacterial Type Strains, Phase II (KMG-II): from individual species to whole genera.</title>
        <authorList>
            <person name="Goeker M."/>
        </authorList>
    </citation>
    <scope>NUCLEOTIDE SEQUENCE [LARGE SCALE GENOMIC DNA]</scope>
    <source>
        <strain evidence="5 6">DSM 45601</strain>
    </source>
</reference>
<dbReference type="SUPFAM" id="SSF46785">
    <property type="entry name" value="Winged helix' DNA-binding domain"/>
    <property type="match status" value="1"/>
</dbReference>
<dbReference type="InterPro" id="IPR051011">
    <property type="entry name" value="Metal_resp_trans_reg"/>
</dbReference>
<gene>
    <name evidence="5" type="ORF">CLV72_10170</name>
</gene>
<dbReference type="PANTHER" id="PTHR43132:SF8">
    <property type="entry name" value="HTH-TYPE TRANSCRIPTIONAL REGULATOR KMTR"/>
    <property type="match status" value="1"/>
</dbReference>
<dbReference type="PANTHER" id="PTHR43132">
    <property type="entry name" value="ARSENICAL RESISTANCE OPERON REPRESSOR ARSR-RELATED"/>
    <property type="match status" value="1"/>
</dbReference>
<sequence length="326" mass="34657">MLRVHFTPDDLARTRLAAAPDPLWETAASLRRLQSPRGRQVYADWLREARAGLAEAGLDRTVRDLLLPLVPASGPVPDFLTPAESADGLEAGLAALAATPPERVRAGLRPLDASGGLPPRLRRLEERAELERLAEALRGYHRAAIAPYQARMQAGVDAERALRARAVLDGGVHGLLDGFRPGLRWQPPVLAADCPGEDRELRLAGRGLRLIPSFFCWPGPEALADPTLPPVLVYPLRRPPARASEPGAGPLGALLGRSRAAILRAVADGATTGELARLVGVSAATASHHITVLRGNGLVTGRRDANSVLHTLTPLGAALLRAHPDT</sequence>
<dbReference type="AlphaFoldDB" id="A0A2T0QC63"/>
<evidence type="ECO:0000313" key="5">
    <source>
        <dbReference type="EMBL" id="PRY01488.1"/>
    </source>
</evidence>
<dbReference type="Proteomes" id="UP000237846">
    <property type="component" value="Unassembled WGS sequence"/>
</dbReference>
<evidence type="ECO:0000313" key="6">
    <source>
        <dbReference type="Proteomes" id="UP000237846"/>
    </source>
</evidence>
<protein>
    <submittedName>
        <fullName evidence="5">Helix-turn-helix protein</fullName>
    </submittedName>
</protein>
<evidence type="ECO:0000256" key="3">
    <source>
        <dbReference type="ARBA" id="ARBA00023163"/>
    </source>
</evidence>
<dbReference type="Pfam" id="PF12840">
    <property type="entry name" value="HTH_20"/>
    <property type="match status" value="1"/>
</dbReference>
<evidence type="ECO:0000256" key="2">
    <source>
        <dbReference type="ARBA" id="ARBA00023125"/>
    </source>
</evidence>
<dbReference type="SMART" id="SM00418">
    <property type="entry name" value="HTH_ARSR"/>
    <property type="match status" value="1"/>
</dbReference>
<dbReference type="Gene3D" id="1.10.10.10">
    <property type="entry name" value="Winged helix-like DNA-binding domain superfamily/Winged helix DNA-binding domain"/>
    <property type="match status" value="1"/>
</dbReference>
<keyword evidence="1" id="KW-0805">Transcription regulation</keyword>
<feature type="domain" description="HTH arsR-type" evidence="4">
    <location>
        <begin position="239"/>
        <end position="326"/>
    </location>
</feature>
<name>A0A2T0QC63_9ACTN</name>
<dbReference type="InterPro" id="IPR001845">
    <property type="entry name" value="HTH_ArsR_DNA-bd_dom"/>
</dbReference>
<dbReference type="PROSITE" id="PS50987">
    <property type="entry name" value="HTH_ARSR_2"/>
    <property type="match status" value="1"/>
</dbReference>
<comment type="caution">
    <text evidence="5">The sequence shown here is derived from an EMBL/GenBank/DDBJ whole genome shotgun (WGS) entry which is preliminary data.</text>
</comment>
<dbReference type="InterPro" id="IPR036388">
    <property type="entry name" value="WH-like_DNA-bd_sf"/>
</dbReference>
<dbReference type="GO" id="GO:0003700">
    <property type="term" value="F:DNA-binding transcription factor activity"/>
    <property type="evidence" value="ECO:0007669"/>
    <property type="project" value="InterPro"/>
</dbReference>
<evidence type="ECO:0000259" key="4">
    <source>
        <dbReference type="PROSITE" id="PS50987"/>
    </source>
</evidence>
<keyword evidence="3" id="KW-0804">Transcription</keyword>
<dbReference type="RefSeq" id="WP_106237265.1">
    <property type="nucleotide sequence ID" value="NZ_PVZC01000001.1"/>
</dbReference>
<dbReference type="OrthoDB" id="3808065at2"/>
<dbReference type="InterPro" id="IPR011991">
    <property type="entry name" value="ArsR-like_HTH"/>
</dbReference>
<dbReference type="GO" id="GO:0003677">
    <property type="term" value="F:DNA binding"/>
    <property type="evidence" value="ECO:0007669"/>
    <property type="project" value="UniProtKB-KW"/>
</dbReference>
<keyword evidence="2" id="KW-0238">DNA-binding</keyword>
<accession>A0A2T0QC63</accession>
<dbReference type="EMBL" id="PVZC01000001">
    <property type="protein sequence ID" value="PRY01488.1"/>
    <property type="molecule type" value="Genomic_DNA"/>
</dbReference>
<keyword evidence="6" id="KW-1185">Reference proteome</keyword>
<organism evidence="5 6">
    <name type="scientific">Allonocardiopsis opalescens</name>
    <dbReference type="NCBI Taxonomy" id="1144618"/>
    <lineage>
        <taxon>Bacteria</taxon>
        <taxon>Bacillati</taxon>
        <taxon>Actinomycetota</taxon>
        <taxon>Actinomycetes</taxon>
        <taxon>Streptosporangiales</taxon>
        <taxon>Allonocardiopsis</taxon>
    </lineage>
</organism>
<dbReference type="InterPro" id="IPR036390">
    <property type="entry name" value="WH_DNA-bd_sf"/>
</dbReference>
<evidence type="ECO:0000256" key="1">
    <source>
        <dbReference type="ARBA" id="ARBA00023015"/>
    </source>
</evidence>
<proteinExistence type="predicted"/>